<sequence length="142" mass="16918">MKQMIAEKFKMLEFSPEFIEKVIEKARMIFYGRRKAYDQKRKGEINQRTALDAKRKLAEEKLFANVISDDDFRRTRAEIGEEIQQIDDRLAALEQQRSVNMDVAQEVLNLSRNIYDTYQGTVAEWQNRRFCHAEIRVILDKK</sequence>
<evidence type="ECO:0000313" key="2">
    <source>
        <dbReference type="EMBL" id="OHA23035.1"/>
    </source>
</evidence>
<accession>A0A1G2MGJ6</accession>
<evidence type="ECO:0000313" key="3">
    <source>
        <dbReference type="Proteomes" id="UP000176493"/>
    </source>
</evidence>
<evidence type="ECO:0000313" key="1">
    <source>
        <dbReference type="EMBL" id="OHA23034.1"/>
    </source>
</evidence>
<dbReference type="EMBL" id="MHRJ01000016">
    <property type="protein sequence ID" value="OHA23034.1"/>
    <property type="molecule type" value="Genomic_DNA"/>
</dbReference>
<dbReference type="AlphaFoldDB" id="A0A1G2MGJ6"/>
<comment type="caution">
    <text evidence="2">The sequence shown here is derived from an EMBL/GenBank/DDBJ whole genome shotgun (WGS) entry which is preliminary data.</text>
</comment>
<name>A0A1G2MGJ6_9BACT</name>
<dbReference type="EMBL" id="MHRJ01000016">
    <property type="protein sequence ID" value="OHA23035.1"/>
    <property type="molecule type" value="Genomic_DNA"/>
</dbReference>
<dbReference type="Proteomes" id="UP000176493">
    <property type="component" value="Unassembled WGS sequence"/>
</dbReference>
<reference evidence="2 3" key="1">
    <citation type="journal article" date="2016" name="Nat. Commun.">
        <title>Thousands of microbial genomes shed light on interconnected biogeochemical processes in an aquifer system.</title>
        <authorList>
            <person name="Anantharaman K."/>
            <person name="Brown C.T."/>
            <person name="Hug L.A."/>
            <person name="Sharon I."/>
            <person name="Castelle C.J."/>
            <person name="Probst A.J."/>
            <person name="Thomas B.C."/>
            <person name="Singh A."/>
            <person name="Wilkins M.J."/>
            <person name="Karaoz U."/>
            <person name="Brodie E.L."/>
            <person name="Williams K.H."/>
            <person name="Hubbard S.S."/>
            <person name="Banfield J.F."/>
        </authorList>
    </citation>
    <scope>NUCLEOTIDE SEQUENCE [LARGE SCALE GENOMIC DNA]</scope>
</reference>
<organism evidence="2 3">
    <name type="scientific">Candidatus Taylorbacteria bacterium RIFCSPHIGHO2_02_49_25</name>
    <dbReference type="NCBI Taxonomy" id="1802305"/>
    <lineage>
        <taxon>Bacteria</taxon>
        <taxon>Candidatus Tayloriibacteriota</taxon>
    </lineage>
</organism>
<proteinExistence type="predicted"/>
<protein>
    <submittedName>
        <fullName evidence="2">Uncharacterized protein</fullName>
    </submittedName>
</protein>
<gene>
    <name evidence="1" type="ORF">A2W52_00270</name>
    <name evidence="2" type="ORF">A2W52_00275</name>
</gene>